<evidence type="ECO:0000313" key="4">
    <source>
        <dbReference type="Proteomes" id="UP000198939"/>
    </source>
</evidence>
<dbReference type="Proteomes" id="UP000183063">
    <property type="component" value="Unassembled WGS sequence"/>
</dbReference>
<dbReference type="STRING" id="501024.RTCCBAU85039_2698"/>
<evidence type="ECO:0000313" key="2">
    <source>
        <dbReference type="EMBL" id="SEN98867.1"/>
    </source>
</evidence>
<reference evidence="3" key="1">
    <citation type="submission" date="2016-10" db="EMBL/GenBank/DDBJ databases">
        <authorList>
            <person name="Wibberg D."/>
        </authorList>
    </citation>
    <scope>NUCLEOTIDE SEQUENCE [LARGE SCALE GENOMIC DNA]</scope>
</reference>
<organism evidence="1 3">
    <name type="scientific">Rhizobium tibeticum</name>
    <dbReference type="NCBI Taxonomy" id="501024"/>
    <lineage>
        <taxon>Bacteria</taxon>
        <taxon>Pseudomonadati</taxon>
        <taxon>Pseudomonadota</taxon>
        <taxon>Alphaproteobacteria</taxon>
        <taxon>Hyphomicrobiales</taxon>
        <taxon>Rhizobiaceae</taxon>
        <taxon>Rhizobium/Agrobacterium group</taxon>
        <taxon>Rhizobium</taxon>
    </lineage>
</organism>
<proteinExistence type="predicted"/>
<keyword evidence="4" id="KW-1185">Reference proteome</keyword>
<evidence type="ECO:0000313" key="3">
    <source>
        <dbReference type="Proteomes" id="UP000183063"/>
    </source>
</evidence>
<evidence type="ECO:0000313" key="1">
    <source>
        <dbReference type="EMBL" id="SEH85383.1"/>
    </source>
</evidence>
<dbReference type="Gene3D" id="3.40.190.80">
    <property type="match status" value="1"/>
</dbReference>
<dbReference type="AlphaFoldDB" id="A0A1H8L149"/>
<protein>
    <submittedName>
        <fullName evidence="2">Myo-inositol-1(Or 4)-monophosphatase</fullName>
    </submittedName>
</protein>
<accession>A0A1H8L149</accession>
<dbReference type="EMBL" id="FOCV01000010">
    <property type="protein sequence ID" value="SEN98867.1"/>
    <property type="molecule type" value="Genomic_DNA"/>
</dbReference>
<reference evidence="2 4" key="3">
    <citation type="submission" date="2016-10" db="EMBL/GenBank/DDBJ databases">
        <authorList>
            <person name="Varghese N."/>
            <person name="Submissions S."/>
        </authorList>
    </citation>
    <scope>NUCLEOTIDE SEQUENCE [LARGE SCALE GENOMIC DNA]</scope>
    <source>
        <strain evidence="2 4">CGMCC 1.7071</strain>
    </source>
</reference>
<name>A0A1H8L149_9HYPH</name>
<dbReference type="EMBL" id="FNXB01000012">
    <property type="protein sequence ID" value="SEH85383.1"/>
    <property type="molecule type" value="Genomic_DNA"/>
</dbReference>
<dbReference type="Proteomes" id="UP000198939">
    <property type="component" value="Unassembled WGS sequence"/>
</dbReference>
<gene>
    <name evidence="1" type="ORF">RTCCBAU85039_2698</name>
    <name evidence="2" type="ORF">SAMN05216228_101057</name>
</gene>
<reference evidence="1" key="2">
    <citation type="submission" date="2016-10" db="EMBL/GenBank/DDBJ databases">
        <authorList>
            <person name="de Groot N.N."/>
        </authorList>
    </citation>
    <scope>NUCLEOTIDE SEQUENCE [LARGE SCALE GENOMIC DNA]</scope>
    <source>
        <strain evidence="1">CCBAU85039</strain>
    </source>
</reference>
<sequence length="158" mass="16652">MSSKGIEDVLVGAGLPIPGKLKAVPEDVYFSALKRLMATTAGVRRLGSAALSIAYVALRTAGRHFRGWIVIARLRRLRPGGAKQAVVSAFNGGPVTANGDVLAGNRVLHPWLVEGFQACASIRSRSKPTGSSVVIWSAFSSNRRLTPGKADATAELMV</sequence>
<dbReference type="SUPFAM" id="SSF56655">
    <property type="entry name" value="Carbohydrate phosphatase"/>
    <property type="match status" value="1"/>
</dbReference>